<accession>A0A1H9IDP5</accession>
<feature type="transmembrane region" description="Helical" evidence="7">
    <location>
        <begin position="284"/>
        <end position="312"/>
    </location>
</feature>
<evidence type="ECO:0000256" key="7">
    <source>
        <dbReference type="RuleBase" id="RU363032"/>
    </source>
</evidence>
<dbReference type="InterPro" id="IPR000515">
    <property type="entry name" value="MetI-like"/>
</dbReference>
<dbReference type="PANTHER" id="PTHR30193:SF37">
    <property type="entry name" value="INNER MEMBRANE ABC TRANSPORTER PERMEASE PROTEIN YCJO"/>
    <property type="match status" value="1"/>
</dbReference>
<evidence type="ECO:0000313" key="11">
    <source>
        <dbReference type="Proteomes" id="UP000198504"/>
    </source>
</evidence>
<dbReference type="SUPFAM" id="SSF161098">
    <property type="entry name" value="MetI-like"/>
    <property type="match status" value="1"/>
</dbReference>
<evidence type="ECO:0000256" key="6">
    <source>
        <dbReference type="ARBA" id="ARBA00023136"/>
    </source>
</evidence>
<comment type="similarity">
    <text evidence="7">Belongs to the binding-protein-dependent transport system permease family.</text>
</comment>
<protein>
    <submittedName>
        <fullName evidence="10">Multiple sugar transport system permease protein</fullName>
    </submittedName>
</protein>
<name>A0A1H9IDP5_9ACTN</name>
<comment type="subcellular location">
    <subcellularLocation>
        <location evidence="1 7">Cell membrane</location>
        <topology evidence="1 7">Multi-pass membrane protein</topology>
    </subcellularLocation>
</comment>
<keyword evidence="5 7" id="KW-1133">Transmembrane helix</keyword>
<evidence type="ECO:0000259" key="9">
    <source>
        <dbReference type="PROSITE" id="PS50928"/>
    </source>
</evidence>
<feature type="transmembrane region" description="Helical" evidence="7">
    <location>
        <begin position="39"/>
        <end position="60"/>
    </location>
</feature>
<reference evidence="11" key="1">
    <citation type="submission" date="2016-10" db="EMBL/GenBank/DDBJ databases">
        <authorList>
            <person name="Varghese N."/>
            <person name="Submissions S."/>
        </authorList>
    </citation>
    <scope>NUCLEOTIDE SEQUENCE [LARGE SCALE GENOMIC DNA]</scope>
    <source>
        <strain evidence="11">CGMCC 4.6856</strain>
    </source>
</reference>
<evidence type="ECO:0000313" key="10">
    <source>
        <dbReference type="EMBL" id="SEQ72505.1"/>
    </source>
</evidence>
<dbReference type="Gene3D" id="1.10.3720.10">
    <property type="entry name" value="MetI-like"/>
    <property type="match status" value="1"/>
</dbReference>
<keyword evidence="11" id="KW-1185">Reference proteome</keyword>
<dbReference type="EMBL" id="FOFA01000005">
    <property type="protein sequence ID" value="SEQ72505.1"/>
    <property type="molecule type" value="Genomic_DNA"/>
</dbReference>
<dbReference type="InterPro" id="IPR051393">
    <property type="entry name" value="ABC_transporter_permease"/>
</dbReference>
<dbReference type="Proteomes" id="UP000198504">
    <property type="component" value="Unassembled WGS sequence"/>
</dbReference>
<dbReference type="GO" id="GO:0005886">
    <property type="term" value="C:plasma membrane"/>
    <property type="evidence" value="ECO:0007669"/>
    <property type="project" value="UniProtKB-SubCell"/>
</dbReference>
<feature type="transmembrane region" description="Helical" evidence="7">
    <location>
        <begin position="101"/>
        <end position="122"/>
    </location>
</feature>
<dbReference type="Pfam" id="PF00528">
    <property type="entry name" value="BPD_transp_1"/>
    <property type="match status" value="1"/>
</dbReference>
<dbReference type="GO" id="GO:0055085">
    <property type="term" value="P:transmembrane transport"/>
    <property type="evidence" value="ECO:0007669"/>
    <property type="project" value="InterPro"/>
</dbReference>
<evidence type="ECO:0000256" key="8">
    <source>
        <dbReference type="SAM" id="MobiDB-lite"/>
    </source>
</evidence>
<keyword evidence="4 7" id="KW-0812">Transmembrane</keyword>
<dbReference type="STRING" id="1036181.SAMN05421756_105196"/>
<evidence type="ECO:0000256" key="2">
    <source>
        <dbReference type="ARBA" id="ARBA00022448"/>
    </source>
</evidence>
<feature type="transmembrane region" description="Helical" evidence="7">
    <location>
        <begin position="184"/>
        <end position="206"/>
    </location>
</feature>
<evidence type="ECO:0000256" key="3">
    <source>
        <dbReference type="ARBA" id="ARBA00022475"/>
    </source>
</evidence>
<dbReference type="OrthoDB" id="9804439at2"/>
<gene>
    <name evidence="10" type="ORF">SAMN05421756_105196</name>
</gene>
<dbReference type="PANTHER" id="PTHR30193">
    <property type="entry name" value="ABC TRANSPORTER PERMEASE PROTEIN"/>
    <property type="match status" value="1"/>
</dbReference>
<keyword evidence="2 7" id="KW-0813">Transport</keyword>
<keyword evidence="3" id="KW-1003">Cell membrane</keyword>
<dbReference type="InterPro" id="IPR035906">
    <property type="entry name" value="MetI-like_sf"/>
</dbReference>
<dbReference type="AlphaFoldDB" id="A0A1H9IDP5"/>
<feature type="transmembrane region" description="Helical" evidence="7">
    <location>
        <begin position="134"/>
        <end position="154"/>
    </location>
</feature>
<evidence type="ECO:0000256" key="1">
    <source>
        <dbReference type="ARBA" id="ARBA00004651"/>
    </source>
</evidence>
<evidence type="ECO:0000256" key="5">
    <source>
        <dbReference type="ARBA" id="ARBA00022989"/>
    </source>
</evidence>
<feature type="domain" description="ABC transmembrane type-1" evidence="9">
    <location>
        <begin position="97"/>
        <end position="312"/>
    </location>
</feature>
<dbReference type="CDD" id="cd06261">
    <property type="entry name" value="TM_PBP2"/>
    <property type="match status" value="1"/>
</dbReference>
<sequence length="319" mass="34872">MANVTSDAPPLAADRPDDGPPPRRGLLARRGVTSRVPPVIWVLLLVPLAVELFWVFWPAFNSFQLSFTKWNGVGAAQPVGLKNYRTLFADPVFHTAIKNTVIWAIGFGGLSVLIGLALAVALNRPRRGVGIYRSAIYLPMVFSLAVTGLFWRVLYQPDGPINTVLAAIGVDTGEHQWLADPRTALAAILVAAIWRQAGYIMVLYLAGLKGCDPSLEEAAAVDGATAWQRFRFVVMPQLKNVNTVVFAVTVIDSLRTFDIVWAMTRGGPYDSTQLLSTYMYQVGFSLVNLGYGSAIAVVIFVLAIAFIITYLVRATREED</sequence>
<organism evidence="10 11">
    <name type="scientific">Microlunatus flavus</name>
    <dbReference type="NCBI Taxonomy" id="1036181"/>
    <lineage>
        <taxon>Bacteria</taxon>
        <taxon>Bacillati</taxon>
        <taxon>Actinomycetota</taxon>
        <taxon>Actinomycetes</taxon>
        <taxon>Propionibacteriales</taxon>
        <taxon>Propionibacteriaceae</taxon>
        <taxon>Microlunatus</taxon>
    </lineage>
</organism>
<proteinExistence type="inferred from homology"/>
<keyword evidence="6 7" id="KW-0472">Membrane</keyword>
<evidence type="ECO:0000256" key="4">
    <source>
        <dbReference type="ARBA" id="ARBA00022692"/>
    </source>
</evidence>
<keyword evidence="10" id="KW-0762">Sugar transport</keyword>
<dbReference type="PROSITE" id="PS50928">
    <property type="entry name" value="ABC_TM1"/>
    <property type="match status" value="1"/>
</dbReference>
<dbReference type="RefSeq" id="WP_091181319.1">
    <property type="nucleotide sequence ID" value="NZ_FOFA01000005.1"/>
</dbReference>
<feature type="region of interest" description="Disordered" evidence="8">
    <location>
        <begin position="1"/>
        <end position="26"/>
    </location>
</feature>